<name>E8U7H1_DEIML</name>
<protein>
    <submittedName>
        <fullName evidence="4">Diguanylate cyclase</fullName>
    </submittedName>
</protein>
<dbReference type="InterPro" id="IPR029787">
    <property type="entry name" value="Nucleotide_cyclase"/>
</dbReference>
<dbReference type="SUPFAM" id="SSF55781">
    <property type="entry name" value="GAF domain-like"/>
    <property type="match status" value="1"/>
</dbReference>
<dbReference type="Pfam" id="PF00990">
    <property type="entry name" value="GGDEF"/>
    <property type="match status" value="1"/>
</dbReference>
<evidence type="ECO:0000259" key="2">
    <source>
        <dbReference type="PROSITE" id="PS50885"/>
    </source>
</evidence>
<dbReference type="Gene3D" id="3.30.70.270">
    <property type="match status" value="1"/>
</dbReference>
<dbReference type="GO" id="GO:0007165">
    <property type="term" value="P:signal transduction"/>
    <property type="evidence" value="ECO:0007669"/>
    <property type="project" value="InterPro"/>
</dbReference>
<dbReference type="Pfam" id="PF00672">
    <property type="entry name" value="HAMP"/>
    <property type="match status" value="1"/>
</dbReference>
<sequence length="615" mass="67852">MRLSTYILRTLALVWGVIGLLGLSTMLGVQRVQRDVRVVEHLRAQDKQVEILLKRVVDLETGVRGYVITGDASFLEPFNAARATLQQELRTLDGLLAASDQPAPIRADERADVQRAAAVLRRWLDESAQPDINERRRTTGRVVGRAVLGKQYIDQVRVILADLQDEIQRDLTVRQVSMDATLGAVRTATVIGLPVAVLLSILIGLILARRLAMTFGTLETVTNRLAAGHLDERVPQLRLHEAQALAQDFNHMADTLQATQRDLHERNASLSTQNALIERANTDSAHLAALSDNLQACYTLDEGYAVLQQAMPHLFPGWSGVISVISASRNLMDVRVSWGNDQWRTHDPVSSPDQCWALRRGAAYTREHPMSMACIQQAPDHQHPYLCLPLVAQGDAVGILRLGSDHADLPVDEQRRVRSFADVVAKQVALAIANLQLRDTLHNQSIRDPLTRLFNRRYLEETLARELRRSERSSVPVSVLAVDIDHFKRFNDTFGHDGGDATLKAVADAMTAHFRAEDVVCRYGGEEFMVVLLDTPHADALARAEGLRRTVRELHVTHAGASLGTISVSVGVATSERGQVTGHQLVAQADAALYQAKRAGRDRVVSAAQPPEQPS</sequence>
<organism evidence="4 5">
    <name type="scientific">Deinococcus maricopensis (strain DSM 21211 / LMG 22137 / NRRL B-23946 / LB-34)</name>
    <dbReference type="NCBI Taxonomy" id="709986"/>
    <lineage>
        <taxon>Bacteria</taxon>
        <taxon>Thermotogati</taxon>
        <taxon>Deinococcota</taxon>
        <taxon>Deinococci</taxon>
        <taxon>Deinococcales</taxon>
        <taxon>Deinococcaceae</taxon>
        <taxon>Deinococcus</taxon>
    </lineage>
</organism>
<keyword evidence="5" id="KW-1185">Reference proteome</keyword>
<dbReference type="PROSITE" id="PS50885">
    <property type="entry name" value="HAMP"/>
    <property type="match status" value="1"/>
</dbReference>
<dbReference type="EMBL" id="CP002454">
    <property type="protein sequence ID" value="ADV67010.1"/>
    <property type="molecule type" value="Genomic_DNA"/>
</dbReference>
<dbReference type="InterPro" id="IPR050469">
    <property type="entry name" value="Diguanylate_Cyclase"/>
</dbReference>
<dbReference type="GO" id="GO:0005886">
    <property type="term" value="C:plasma membrane"/>
    <property type="evidence" value="ECO:0007669"/>
    <property type="project" value="TreeGrafter"/>
</dbReference>
<dbReference type="PROSITE" id="PS50887">
    <property type="entry name" value="GGDEF"/>
    <property type="match status" value="1"/>
</dbReference>
<accession>E8U7H1</accession>
<dbReference type="Gene3D" id="6.10.340.10">
    <property type="match status" value="1"/>
</dbReference>
<dbReference type="InterPro" id="IPR043128">
    <property type="entry name" value="Rev_trsase/Diguanyl_cyclase"/>
</dbReference>
<dbReference type="GO" id="GO:0043709">
    <property type="term" value="P:cell adhesion involved in single-species biofilm formation"/>
    <property type="evidence" value="ECO:0007669"/>
    <property type="project" value="TreeGrafter"/>
</dbReference>
<dbReference type="GO" id="GO:0052621">
    <property type="term" value="F:diguanylate cyclase activity"/>
    <property type="evidence" value="ECO:0007669"/>
    <property type="project" value="TreeGrafter"/>
</dbReference>
<keyword evidence="1" id="KW-0472">Membrane</keyword>
<dbReference type="PANTHER" id="PTHR45138:SF9">
    <property type="entry name" value="DIGUANYLATE CYCLASE DGCM-RELATED"/>
    <property type="match status" value="1"/>
</dbReference>
<feature type="transmembrane region" description="Helical" evidence="1">
    <location>
        <begin position="184"/>
        <end position="208"/>
    </location>
</feature>
<evidence type="ECO:0000259" key="3">
    <source>
        <dbReference type="PROSITE" id="PS50887"/>
    </source>
</evidence>
<keyword evidence="1" id="KW-1133">Transmembrane helix</keyword>
<dbReference type="NCBIfam" id="TIGR00254">
    <property type="entry name" value="GGDEF"/>
    <property type="match status" value="1"/>
</dbReference>
<dbReference type="SMART" id="SM00267">
    <property type="entry name" value="GGDEF"/>
    <property type="match status" value="1"/>
</dbReference>
<dbReference type="CDD" id="cd01949">
    <property type="entry name" value="GGDEF"/>
    <property type="match status" value="1"/>
</dbReference>
<feature type="transmembrane region" description="Helical" evidence="1">
    <location>
        <begin position="6"/>
        <end position="29"/>
    </location>
</feature>
<feature type="domain" description="GGDEF" evidence="3">
    <location>
        <begin position="475"/>
        <end position="609"/>
    </location>
</feature>
<reference evidence="4 5" key="1">
    <citation type="journal article" date="2011" name="Stand. Genomic Sci.">
        <title>Complete genome sequence of Deinococcus maricopensis type strain (LB-34).</title>
        <authorList>
            <person name="Pukall R."/>
            <person name="Zeytun A."/>
            <person name="Lucas S."/>
            <person name="Lapidus A."/>
            <person name="Hammon N."/>
            <person name="Deshpande S."/>
            <person name="Nolan M."/>
            <person name="Cheng J.F."/>
            <person name="Pitluck S."/>
            <person name="Liolios K."/>
            <person name="Pagani I."/>
            <person name="Mikhailova N."/>
            <person name="Ivanova N."/>
            <person name="Mavromatis K."/>
            <person name="Pati A."/>
            <person name="Tapia R."/>
            <person name="Han C."/>
            <person name="Goodwin L."/>
            <person name="Chen A."/>
            <person name="Palaniappan K."/>
            <person name="Land M."/>
            <person name="Hauser L."/>
            <person name="Chang Y.J."/>
            <person name="Jeffries C.D."/>
            <person name="Brambilla E.M."/>
            <person name="Rohde M."/>
            <person name="Goker M."/>
            <person name="Detter J.C."/>
            <person name="Woyke T."/>
            <person name="Bristow J."/>
            <person name="Eisen J.A."/>
            <person name="Markowitz V."/>
            <person name="Hugenholtz P."/>
            <person name="Kyrpides N.C."/>
            <person name="Klenk H.P."/>
        </authorList>
    </citation>
    <scope>NUCLEOTIDE SEQUENCE [LARGE SCALE GENOMIC DNA]</scope>
    <source>
        <strain evidence="5">DSM 21211 / LMG 22137 / NRRL B-23946 / LB-34</strain>
    </source>
</reference>
<dbReference type="STRING" id="709986.Deima_1360"/>
<dbReference type="SUPFAM" id="SSF158472">
    <property type="entry name" value="HAMP domain-like"/>
    <property type="match status" value="1"/>
</dbReference>
<gene>
    <name evidence="4" type="ordered locus">Deima_1360</name>
</gene>
<proteinExistence type="predicted"/>
<dbReference type="CDD" id="cd06225">
    <property type="entry name" value="HAMP"/>
    <property type="match status" value="1"/>
</dbReference>
<dbReference type="SUPFAM" id="SSF55073">
    <property type="entry name" value="Nucleotide cyclase"/>
    <property type="match status" value="1"/>
</dbReference>
<dbReference type="eggNOG" id="COG3706">
    <property type="taxonomic scope" value="Bacteria"/>
</dbReference>
<dbReference type="CDD" id="cd19410">
    <property type="entry name" value="HK9-like_sensor"/>
    <property type="match status" value="1"/>
</dbReference>
<dbReference type="KEGG" id="dmr:Deima_1360"/>
<dbReference type="GO" id="GO:1902201">
    <property type="term" value="P:negative regulation of bacterial-type flagellum-dependent cell motility"/>
    <property type="evidence" value="ECO:0007669"/>
    <property type="project" value="TreeGrafter"/>
</dbReference>
<dbReference type="OrthoDB" id="9813903at2"/>
<dbReference type="HOGENOM" id="CLU_000445_11_24_0"/>
<evidence type="ECO:0000256" key="1">
    <source>
        <dbReference type="SAM" id="Phobius"/>
    </source>
</evidence>
<dbReference type="InterPro" id="IPR003660">
    <property type="entry name" value="HAMP_dom"/>
</dbReference>
<reference evidence="5" key="2">
    <citation type="submission" date="2011-01" db="EMBL/GenBank/DDBJ databases">
        <title>The complete genome of Deinococcus maricopensis DSM 21211.</title>
        <authorList>
            <consortium name="US DOE Joint Genome Institute (JGI-PGF)"/>
            <person name="Lucas S."/>
            <person name="Copeland A."/>
            <person name="Lapidus A."/>
            <person name="Goodwin L."/>
            <person name="Pitluck S."/>
            <person name="Kyrpides N."/>
            <person name="Mavromatis K."/>
            <person name="Pagani I."/>
            <person name="Ivanova N."/>
            <person name="Ovchinnikova G."/>
            <person name="Zeytun A."/>
            <person name="Detter J.C."/>
            <person name="Han C."/>
            <person name="Land M."/>
            <person name="Hauser L."/>
            <person name="Markowitz V."/>
            <person name="Cheng J.-F."/>
            <person name="Hugenholtz P."/>
            <person name="Woyke T."/>
            <person name="Wu D."/>
            <person name="Pukall R."/>
            <person name="Gehrich-Schroeter G."/>
            <person name="Brambilla E."/>
            <person name="Klenk H.-P."/>
            <person name="Eisen J.A."/>
        </authorList>
    </citation>
    <scope>NUCLEOTIDE SEQUENCE [LARGE SCALE GENOMIC DNA]</scope>
    <source>
        <strain evidence="5">DSM 21211 / LMG 22137 / NRRL B-23946 / LB-34</strain>
    </source>
</reference>
<evidence type="ECO:0000313" key="5">
    <source>
        <dbReference type="Proteomes" id="UP000008635"/>
    </source>
</evidence>
<dbReference type="Pfam" id="PF05227">
    <property type="entry name" value="CHASE3"/>
    <property type="match status" value="1"/>
</dbReference>
<dbReference type="InterPro" id="IPR007891">
    <property type="entry name" value="CHASE3"/>
</dbReference>
<dbReference type="PANTHER" id="PTHR45138">
    <property type="entry name" value="REGULATORY COMPONENTS OF SENSORY TRANSDUCTION SYSTEM"/>
    <property type="match status" value="1"/>
</dbReference>
<dbReference type="RefSeq" id="WP_013556515.1">
    <property type="nucleotide sequence ID" value="NC_014958.1"/>
</dbReference>
<dbReference type="InterPro" id="IPR000160">
    <property type="entry name" value="GGDEF_dom"/>
</dbReference>
<feature type="domain" description="HAMP" evidence="2">
    <location>
        <begin position="209"/>
        <end position="261"/>
    </location>
</feature>
<evidence type="ECO:0000313" key="4">
    <source>
        <dbReference type="EMBL" id="ADV67010.1"/>
    </source>
</evidence>
<dbReference type="AlphaFoldDB" id="E8U7H1"/>
<dbReference type="FunFam" id="3.30.70.270:FF:000001">
    <property type="entry name" value="Diguanylate cyclase domain protein"/>
    <property type="match status" value="1"/>
</dbReference>
<dbReference type="SMART" id="SM00304">
    <property type="entry name" value="HAMP"/>
    <property type="match status" value="1"/>
</dbReference>
<dbReference type="InterPro" id="IPR029016">
    <property type="entry name" value="GAF-like_dom_sf"/>
</dbReference>
<keyword evidence="1" id="KW-0812">Transmembrane</keyword>
<dbReference type="Gene3D" id="3.30.450.40">
    <property type="match status" value="1"/>
</dbReference>
<dbReference type="Proteomes" id="UP000008635">
    <property type="component" value="Chromosome"/>
</dbReference>